<dbReference type="Proteomes" id="UP001196413">
    <property type="component" value="Unassembled WGS sequence"/>
</dbReference>
<dbReference type="EMBL" id="JAHQIW010007196">
    <property type="protein sequence ID" value="KAJ1372839.1"/>
    <property type="molecule type" value="Genomic_DNA"/>
</dbReference>
<sequence>MEQLDTSTLCECRVVCNRWRSIADILLLEARELPTLKLFHGGFLYRFYLKLSCLIIIGLPQGALEFLRVNYDEQRSVRMIVSYMAVRRRMQLSYSFPRLRIDRIFLGNLNLTNSLVNFLCIQLSMCDLSLVTQLSLQAVGFWYVTVHTLHRLFIPVSKYIEVREVSTLVISSTSQQNATSKTA</sequence>
<dbReference type="Pfam" id="PF00646">
    <property type="entry name" value="F-box"/>
    <property type="match status" value="1"/>
</dbReference>
<organism evidence="2 3">
    <name type="scientific">Parelaphostrongylus tenuis</name>
    <name type="common">Meningeal worm</name>
    <dbReference type="NCBI Taxonomy" id="148309"/>
    <lineage>
        <taxon>Eukaryota</taxon>
        <taxon>Metazoa</taxon>
        <taxon>Ecdysozoa</taxon>
        <taxon>Nematoda</taxon>
        <taxon>Chromadorea</taxon>
        <taxon>Rhabditida</taxon>
        <taxon>Rhabditina</taxon>
        <taxon>Rhabditomorpha</taxon>
        <taxon>Strongyloidea</taxon>
        <taxon>Metastrongylidae</taxon>
        <taxon>Parelaphostrongylus</taxon>
    </lineage>
</organism>
<reference evidence="2" key="1">
    <citation type="submission" date="2021-06" db="EMBL/GenBank/DDBJ databases">
        <title>Parelaphostrongylus tenuis whole genome reference sequence.</title>
        <authorList>
            <person name="Garwood T.J."/>
            <person name="Larsen P.A."/>
            <person name="Fountain-Jones N.M."/>
            <person name="Garbe J.R."/>
            <person name="Macchietto M.G."/>
            <person name="Kania S.A."/>
            <person name="Gerhold R.W."/>
            <person name="Richards J.E."/>
            <person name="Wolf T.M."/>
        </authorList>
    </citation>
    <scope>NUCLEOTIDE SEQUENCE</scope>
    <source>
        <strain evidence="2">MNPRO001-30</strain>
        <tissue evidence="2">Meninges</tissue>
    </source>
</reference>
<comment type="caution">
    <text evidence="2">The sequence shown here is derived from an EMBL/GenBank/DDBJ whole genome shotgun (WGS) entry which is preliminary data.</text>
</comment>
<proteinExistence type="predicted"/>
<evidence type="ECO:0000313" key="2">
    <source>
        <dbReference type="EMBL" id="KAJ1372839.1"/>
    </source>
</evidence>
<gene>
    <name evidence="2" type="ORF">KIN20_035122</name>
</gene>
<feature type="domain" description="F-box" evidence="1">
    <location>
        <begin position="2"/>
        <end position="26"/>
    </location>
</feature>
<protein>
    <recommendedName>
        <fullName evidence="1">F-box domain-containing protein</fullName>
    </recommendedName>
</protein>
<evidence type="ECO:0000313" key="3">
    <source>
        <dbReference type="Proteomes" id="UP001196413"/>
    </source>
</evidence>
<dbReference type="InterPro" id="IPR001810">
    <property type="entry name" value="F-box_dom"/>
</dbReference>
<dbReference type="AlphaFoldDB" id="A0AAD5RDN0"/>
<dbReference type="SUPFAM" id="SSF81383">
    <property type="entry name" value="F-box domain"/>
    <property type="match status" value="1"/>
</dbReference>
<accession>A0AAD5RDN0</accession>
<dbReference type="InterPro" id="IPR036047">
    <property type="entry name" value="F-box-like_dom_sf"/>
</dbReference>
<evidence type="ECO:0000259" key="1">
    <source>
        <dbReference type="Pfam" id="PF00646"/>
    </source>
</evidence>
<name>A0AAD5RDN0_PARTN</name>
<keyword evidence="3" id="KW-1185">Reference proteome</keyword>